<dbReference type="Proteomes" id="UP001306119">
    <property type="component" value="Unassembled WGS sequence"/>
</dbReference>
<sequence>MNNFLINTFEADIACDYLNEHIGRFDRINLLNINEDEDEDETKKELIIYEKKIQDFIYRESENNKDEKEKTKGLKKEIISNRLSNDDLIWIDKKNIRLCNWLWSLIKKRRSNYRLRTINTNEIYLDRNPNTYIERYNSLIKLFNKLNISKEKKIEFINELKEIWSDDIVKYIKIKDLINENNTTQIIWAYKYIEKTFNKRLNKDIFNIDNDDDYYHIIICYFDSIENSYEKNDKFTSLKNAWSQKKYRDDNNGKKSYNFNMSIDITKKLDILSLKSNRSKSYIIEELINSEYMKLKK</sequence>
<comment type="caution">
    <text evidence="1">The sequence shown here is derived from an EMBL/GenBank/DDBJ whole genome shotgun (WGS) entry which is preliminary data.</text>
</comment>
<protein>
    <submittedName>
        <fullName evidence="1">Uncharacterized protein</fullName>
    </submittedName>
</protein>
<organism evidence="1 2">
    <name type="scientific">Photobacterium toruni</name>
    <dbReference type="NCBI Taxonomy" id="1935446"/>
    <lineage>
        <taxon>Bacteria</taxon>
        <taxon>Pseudomonadati</taxon>
        <taxon>Pseudomonadota</taxon>
        <taxon>Gammaproteobacteria</taxon>
        <taxon>Vibrionales</taxon>
        <taxon>Vibrionaceae</taxon>
        <taxon>Photobacterium</taxon>
    </lineage>
</organism>
<proteinExistence type="predicted"/>
<gene>
    <name evidence="1" type="ORF">VXS06_11005</name>
</gene>
<accession>A0ABU6L6V7</accession>
<dbReference type="EMBL" id="JAYXUG010000007">
    <property type="protein sequence ID" value="MEC6832290.1"/>
    <property type="molecule type" value="Genomic_DNA"/>
</dbReference>
<dbReference type="RefSeq" id="WP_327774914.1">
    <property type="nucleotide sequence ID" value="NZ_JAYXUG010000007.1"/>
</dbReference>
<keyword evidence="2" id="KW-1185">Reference proteome</keyword>
<reference evidence="1 2" key="1">
    <citation type="submission" date="2024-01" db="EMBL/GenBank/DDBJ databases">
        <title>Active colonisers of the gastrointestinal tract of Atlantic salmon farmed in a warm water region.</title>
        <authorList>
            <person name="Bowman J.P."/>
        </authorList>
    </citation>
    <scope>NUCLEOTIDE SEQUENCE [LARGE SCALE GENOMIC DNA]</scope>
    <source>
        <strain evidence="1 2">S3MW1</strain>
    </source>
</reference>
<evidence type="ECO:0000313" key="1">
    <source>
        <dbReference type="EMBL" id="MEC6832290.1"/>
    </source>
</evidence>
<evidence type="ECO:0000313" key="2">
    <source>
        <dbReference type="Proteomes" id="UP001306119"/>
    </source>
</evidence>
<name>A0ABU6L6V7_9GAMM</name>